<keyword evidence="3" id="KW-1185">Reference proteome</keyword>
<feature type="transmembrane region" description="Helical" evidence="1">
    <location>
        <begin position="46"/>
        <end position="66"/>
    </location>
</feature>
<accession>A0A2R6WJJ3</accession>
<dbReference type="AlphaFoldDB" id="A0A2R6WJJ3"/>
<feature type="transmembrane region" description="Helical" evidence="1">
    <location>
        <begin position="5"/>
        <end position="26"/>
    </location>
</feature>
<evidence type="ECO:0000313" key="2">
    <source>
        <dbReference type="EMBL" id="PTQ34003.1"/>
    </source>
</evidence>
<dbReference type="EMBL" id="KZ772756">
    <property type="protein sequence ID" value="PTQ34003.1"/>
    <property type="molecule type" value="Genomic_DNA"/>
</dbReference>
<keyword evidence="1" id="KW-0472">Membrane</keyword>
<dbReference type="Gramene" id="Mp5g18200.1">
    <property type="protein sequence ID" value="Mp5g18200.1.cds1"/>
    <property type="gene ID" value="Mp5g18200"/>
</dbReference>
<name>A0A2R6WJJ3_MARPO</name>
<evidence type="ECO:0000313" key="3">
    <source>
        <dbReference type="Proteomes" id="UP000244005"/>
    </source>
</evidence>
<proteinExistence type="predicted"/>
<gene>
    <name evidence="2" type="ORF">MARPO_0084s0067</name>
</gene>
<keyword evidence="1" id="KW-0812">Transmembrane</keyword>
<evidence type="ECO:0000256" key="1">
    <source>
        <dbReference type="SAM" id="Phobius"/>
    </source>
</evidence>
<protein>
    <submittedName>
        <fullName evidence="2">Uncharacterized protein</fullName>
    </submittedName>
</protein>
<keyword evidence="1" id="KW-1133">Transmembrane helix</keyword>
<organism evidence="2 3">
    <name type="scientific">Marchantia polymorpha</name>
    <name type="common">Common liverwort</name>
    <name type="synonym">Marchantia aquatica</name>
    <dbReference type="NCBI Taxonomy" id="3197"/>
    <lineage>
        <taxon>Eukaryota</taxon>
        <taxon>Viridiplantae</taxon>
        <taxon>Streptophyta</taxon>
        <taxon>Embryophyta</taxon>
        <taxon>Marchantiophyta</taxon>
        <taxon>Marchantiopsida</taxon>
        <taxon>Marchantiidae</taxon>
        <taxon>Marchantiales</taxon>
        <taxon>Marchantiaceae</taxon>
        <taxon>Marchantia</taxon>
    </lineage>
</organism>
<reference evidence="3" key="1">
    <citation type="journal article" date="2017" name="Cell">
        <title>Insights into land plant evolution garnered from the Marchantia polymorpha genome.</title>
        <authorList>
            <person name="Bowman J.L."/>
            <person name="Kohchi T."/>
            <person name="Yamato K.T."/>
            <person name="Jenkins J."/>
            <person name="Shu S."/>
            <person name="Ishizaki K."/>
            <person name="Yamaoka S."/>
            <person name="Nishihama R."/>
            <person name="Nakamura Y."/>
            <person name="Berger F."/>
            <person name="Adam C."/>
            <person name="Aki S.S."/>
            <person name="Althoff F."/>
            <person name="Araki T."/>
            <person name="Arteaga-Vazquez M.A."/>
            <person name="Balasubrmanian S."/>
            <person name="Barry K."/>
            <person name="Bauer D."/>
            <person name="Boehm C.R."/>
            <person name="Briginshaw L."/>
            <person name="Caballero-Perez J."/>
            <person name="Catarino B."/>
            <person name="Chen F."/>
            <person name="Chiyoda S."/>
            <person name="Chovatia M."/>
            <person name="Davies K.M."/>
            <person name="Delmans M."/>
            <person name="Demura T."/>
            <person name="Dierschke T."/>
            <person name="Dolan L."/>
            <person name="Dorantes-Acosta A.E."/>
            <person name="Eklund D.M."/>
            <person name="Florent S.N."/>
            <person name="Flores-Sandoval E."/>
            <person name="Fujiyama A."/>
            <person name="Fukuzawa H."/>
            <person name="Galik B."/>
            <person name="Grimanelli D."/>
            <person name="Grimwood J."/>
            <person name="Grossniklaus U."/>
            <person name="Hamada T."/>
            <person name="Haseloff J."/>
            <person name="Hetherington A.J."/>
            <person name="Higo A."/>
            <person name="Hirakawa Y."/>
            <person name="Hundley H.N."/>
            <person name="Ikeda Y."/>
            <person name="Inoue K."/>
            <person name="Inoue S.I."/>
            <person name="Ishida S."/>
            <person name="Jia Q."/>
            <person name="Kakita M."/>
            <person name="Kanazawa T."/>
            <person name="Kawai Y."/>
            <person name="Kawashima T."/>
            <person name="Kennedy M."/>
            <person name="Kinose K."/>
            <person name="Kinoshita T."/>
            <person name="Kohara Y."/>
            <person name="Koide E."/>
            <person name="Komatsu K."/>
            <person name="Kopischke S."/>
            <person name="Kubo M."/>
            <person name="Kyozuka J."/>
            <person name="Lagercrantz U."/>
            <person name="Lin S.S."/>
            <person name="Lindquist E."/>
            <person name="Lipzen A.M."/>
            <person name="Lu C.W."/>
            <person name="De Luna E."/>
            <person name="Martienssen R.A."/>
            <person name="Minamino N."/>
            <person name="Mizutani M."/>
            <person name="Mizutani M."/>
            <person name="Mochizuki N."/>
            <person name="Monte I."/>
            <person name="Mosher R."/>
            <person name="Nagasaki H."/>
            <person name="Nakagami H."/>
            <person name="Naramoto S."/>
            <person name="Nishitani K."/>
            <person name="Ohtani M."/>
            <person name="Okamoto T."/>
            <person name="Okumura M."/>
            <person name="Phillips J."/>
            <person name="Pollak B."/>
            <person name="Reinders A."/>
            <person name="Rovekamp M."/>
            <person name="Sano R."/>
            <person name="Sawa S."/>
            <person name="Schmid M.W."/>
            <person name="Shirakawa M."/>
            <person name="Solano R."/>
            <person name="Spunde A."/>
            <person name="Suetsugu N."/>
            <person name="Sugano S."/>
            <person name="Sugiyama A."/>
            <person name="Sun R."/>
            <person name="Suzuki Y."/>
            <person name="Takenaka M."/>
            <person name="Takezawa D."/>
            <person name="Tomogane H."/>
            <person name="Tsuzuki M."/>
            <person name="Ueda T."/>
            <person name="Umeda M."/>
            <person name="Ward J.M."/>
            <person name="Watanabe Y."/>
            <person name="Yazaki K."/>
            <person name="Yokoyama R."/>
            <person name="Yoshitake Y."/>
            <person name="Yotsui I."/>
            <person name="Zachgo S."/>
            <person name="Schmutz J."/>
        </authorList>
    </citation>
    <scope>NUCLEOTIDE SEQUENCE [LARGE SCALE GENOMIC DNA]</scope>
    <source>
        <strain evidence="3">Tak-1</strain>
    </source>
</reference>
<sequence>MIQICVLRCVLDGVVILACLAPLSYFQASVPGGEYRGPQVPIFRSVSFLGSSHCTPLVFLMSGCFMGDPTMF</sequence>
<dbReference type="Proteomes" id="UP000244005">
    <property type="component" value="Unassembled WGS sequence"/>
</dbReference>